<reference evidence="2" key="1">
    <citation type="submission" date="2016-02" db="EMBL/GenBank/DDBJ databases">
        <title>WGS assembly of Manihot esculenta.</title>
        <authorList>
            <person name="Bredeson J.V."/>
            <person name="Prochnik S.E."/>
            <person name="Lyons J.B."/>
            <person name="Schmutz J."/>
            <person name="Grimwood J."/>
            <person name="Vrebalov J."/>
            <person name="Bart R.S."/>
            <person name="Amuge T."/>
            <person name="Ferguson M.E."/>
            <person name="Green R."/>
            <person name="Putnam N."/>
            <person name="Stites J."/>
            <person name="Rounsley S."/>
            <person name="Rokhsar D.S."/>
        </authorList>
    </citation>
    <scope>NUCLEOTIDE SEQUENCE [LARGE SCALE GENOMIC DNA]</scope>
    <source>
        <tissue evidence="2">Leaf</tissue>
    </source>
</reference>
<evidence type="ECO:0000256" key="1">
    <source>
        <dbReference type="SAM" id="MobiDB-lite"/>
    </source>
</evidence>
<feature type="compositionally biased region" description="Polar residues" evidence="1">
    <location>
        <begin position="10"/>
        <end position="20"/>
    </location>
</feature>
<accession>A0A2C9VXW7</accession>
<protein>
    <submittedName>
        <fullName evidence="2">Uncharacterized protein</fullName>
    </submittedName>
</protein>
<gene>
    <name evidence="2" type="ORF">MANES_05G153400</name>
</gene>
<proteinExistence type="predicted"/>
<evidence type="ECO:0000313" key="2">
    <source>
        <dbReference type="EMBL" id="OAY50651.1"/>
    </source>
</evidence>
<organism evidence="2">
    <name type="scientific">Manihot esculenta</name>
    <name type="common">Cassava</name>
    <name type="synonym">Jatropha manihot</name>
    <dbReference type="NCBI Taxonomy" id="3983"/>
    <lineage>
        <taxon>Eukaryota</taxon>
        <taxon>Viridiplantae</taxon>
        <taxon>Streptophyta</taxon>
        <taxon>Embryophyta</taxon>
        <taxon>Tracheophyta</taxon>
        <taxon>Spermatophyta</taxon>
        <taxon>Magnoliopsida</taxon>
        <taxon>eudicotyledons</taxon>
        <taxon>Gunneridae</taxon>
        <taxon>Pentapetalae</taxon>
        <taxon>rosids</taxon>
        <taxon>fabids</taxon>
        <taxon>Malpighiales</taxon>
        <taxon>Euphorbiaceae</taxon>
        <taxon>Crotonoideae</taxon>
        <taxon>Manihoteae</taxon>
        <taxon>Manihot</taxon>
    </lineage>
</organism>
<feature type="region of interest" description="Disordered" evidence="1">
    <location>
        <begin position="1"/>
        <end position="27"/>
    </location>
</feature>
<name>A0A2C9VXW7_MANES</name>
<dbReference type="EMBL" id="CM004391">
    <property type="protein sequence ID" value="OAY50651.1"/>
    <property type="molecule type" value="Genomic_DNA"/>
</dbReference>
<dbReference type="AlphaFoldDB" id="A0A2C9VXW7"/>
<sequence length="97" mass="11203">MHKEMEFPIKSTNSSNQSRGRTARSAKKNPPYDAIIIYGSSSALLRASNATARTYRQTIYKLQEIHEMRVCLAVSAYLEEYTYKFLCQFVAKCLFHQ</sequence>